<organism evidence="1 2">
    <name type="scientific">Salix dunnii</name>
    <dbReference type="NCBI Taxonomy" id="1413687"/>
    <lineage>
        <taxon>Eukaryota</taxon>
        <taxon>Viridiplantae</taxon>
        <taxon>Streptophyta</taxon>
        <taxon>Embryophyta</taxon>
        <taxon>Tracheophyta</taxon>
        <taxon>Spermatophyta</taxon>
        <taxon>Magnoliopsida</taxon>
        <taxon>eudicotyledons</taxon>
        <taxon>Gunneridae</taxon>
        <taxon>Pentapetalae</taxon>
        <taxon>rosids</taxon>
        <taxon>fabids</taxon>
        <taxon>Malpighiales</taxon>
        <taxon>Salicaceae</taxon>
        <taxon>Saliceae</taxon>
        <taxon>Salix</taxon>
    </lineage>
</organism>
<keyword evidence="2" id="KW-1185">Reference proteome</keyword>
<protein>
    <submittedName>
        <fullName evidence="1">Uncharacterized protein</fullName>
    </submittedName>
</protein>
<evidence type="ECO:0000313" key="1">
    <source>
        <dbReference type="EMBL" id="KAF9670731.1"/>
    </source>
</evidence>
<dbReference type="AlphaFoldDB" id="A0A835MRH4"/>
<comment type="caution">
    <text evidence="1">The sequence shown here is derived from an EMBL/GenBank/DDBJ whole genome shotgun (WGS) entry which is preliminary data.</text>
</comment>
<gene>
    <name evidence="1" type="ORF">SADUNF_Sadunf13G0099200</name>
</gene>
<dbReference type="PANTHER" id="PTHR48227:SF1">
    <property type="entry name" value="DNA LIGASE 1-LIKE"/>
    <property type="match status" value="1"/>
</dbReference>
<proteinExistence type="predicted"/>
<accession>A0A835MRH4</accession>
<name>A0A835MRH4_9ROSI</name>
<reference evidence="1 2" key="1">
    <citation type="submission" date="2020-10" db="EMBL/GenBank/DDBJ databases">
        <title>Plant Genome Project.</title>
        <authorList>
            <person name="Zhang R.-G."/>
        </authorList>
    </citation>
    <scope>NUCLEOTIDE SEQUENCE [LARGE SCALE GENOMIC DNA]</scope>
    <source>
        <strain evidence="1">FAFU-HL-1</strain>
        <tissue evidence="1">Leaf</tissue>
    </source>
</reference>
<evidence type="ECO:0000313" key="2">
    <source>
        <dbReference type="Proteomes" id="UP000657918"/>
    </source>
</evidence>
<dbReference type="EMBL" id="JADGMS010000013">
    <property type="protein sequence ID" value="KAF9670731.1"/>
    <property type="molecule type" value="Genomic_DNA"/>
</dbReference>
<dbReference type="OrthoDB" id="696117at2759"/>
<dbReference type="Proteomes" id="UP000657918">
    <property type="component" value="Unassembled WGS sequence"/>
</dbReference>
<dbReference type="PANTHER" id="PTHR48227">
    <property type="entry name" value="DNA TOPOISOMERASE 1-LIKE"/>
    <property type="match status" value="1"/>
</dbReference>
<sequence>MKTVTGKITESTPVTIAKAASILSKFVSTDNGASQALNAYLRRATAAFDELARLHSKSDRRKHKRDSAPDQRVELVECIRGVESEHAAEQDCSHGIGLAIWGEIRFRILEGACLGYRDLFLQIAGCELDNGWLLVEALFLQNILLCRLLLTIFSSSSSRKLDETCHAGNPYNLPYLSSESFLSGPVTTAWKPSFIYFDGELCCRIDTYRGYRCHDS</sequence>